<keyword evidence="2" id="KW-0472">Membrane</keyword>
<dbReference type="PANTHER" id="PTHR30121">
    <property type="entry name" value="UNCHARACTERIZED PROTEIN YJGR-RELATED"/>
    <property type="match status" value="1"/>
</dbReference>
<dbReference type="OrthoDB" id="3258326at2"/>
<keyword evidence="3" id="KW-0732">Signal</keyword>
<dbReference type="InterPro" id="IPR002789">
    <property type="entry name" value="HerA_central"/>
</dbReference>
<evidence type="ECO:0000256" key="1">
    <source>
        <dbReference type="SAM" id="MobiDB-lite"/>
    </source>
</evidence>
<dbReference type="InterPro" id="IPR027417">
    <property type="entry name" value="P-loop_NTPase"/>
</dbReference>
<evidence type="ECO:0000256" key="2">
    <source>
        <dbReference type="SAM" id="Phobius"/>
    </source>
</evidence>
<dbReference type="Proteomes" id="UP000199413">
    <property type="component" value="Unassembled WGS sequence"/>
</dbReference>
<accession>A0A1C6S8B2</accession>
<keyword evidence="6" id="KW-1185">Reference proteome</keyword>
<reference evidence="6" key="1">
    <citation type="submission" date="2016-06" db="EMBL/GenBank/DDBJ databases">
        <authorList>
            <person name="Varghese N."/>
            <person name="Submissions Spin"/>
        </authorList>
    </citation>
    <scope>NUCLEOTIDE SEQUENCE [LARGE SCALE GENOMIC DNA]</scope>
    <source>
        <strain evidence="6">DSM 45431</strain>
    </source>
</reference>
<feature type="domain" description="Helicase HerA central" evidence="4">
    <location>
        <begin position="440"/>
        <end position="517"/>
    </location>
</feature>
<feature type="transmembrane region" description="Helical" evidence="2">
    <location>
        <begin position="65"/>
        <end position="86"/>
    </location>
</feature>
<evidence type="ECO:0000256" key="3">
    <source>
        <dbReference type="SAM" id="SignalP"/>
    </source>
</evidence>
<dbReference type="Gene3D" id="3.40.50.300">
    <property type="entry name" value="P-loop containing nucleotide triphosphate hydrolases"/>
    <property type="match status" value="2"/>
</dbReference>
<keyword evidence="2" id="KW-1133">Transmembrane helix</keyword>
<dbReference type="InterPro" id="IPR051162">
    <property type="entry name" value="T4SS_component"/>
</dbReference>
<feature type="signal peptide" evidence="3">
    <location>
        <begin position="1"/>
        <end position="18"/>
    </location>
</feature>
<sequence>MALFVFLKGKTVISSVFALIPALVPTSTPPPPPPPTTSAPPLPGLSQWLLDTITAASRWCLDRPWLAVVAVLLIAAGYTAGAVVAARRHRRMARHAQLITVSPPPEVDAAGAATFWATLAEILHAAWRRRLRDGRSHIAVEYRWGGRELTIAVWVPRTVRTGPIQAAIRGAWPGAACTVTDADPPLPLDALDVGGALVPTLPAWYPLQTDHDNDPMRTLIAAASGLHAAESACVQVLARPATNRQIRRLRRGVQSLRTGRPPRDLLDPATWLRVALDLGLELFSRGQRTHPAARHTPVPGADPQRERDGRAGVDKLTGTQWEVALRFGVAHTNPRRSDPDDLKPRLVTHAQGIATAFGSWTGRNRLRRLTIKHPARVLAARMLRCGFLLSTTELATIAALPQDIAVPGLDRARAKPMPAPVAVASGGRGTKVLGKADVGGHSVALNVADARQHLHVLGSTGSGKSTLLLNMILDDIHSRRGVIVIDPKGDLVLDLLDRIPTSHAKRLTIIDPDQPAGTTLNPLQGHDHDLVVDNIVSIFGRIFAKHWGPRIDDTLRVACLTLLRKANATLTLIPPLLNDKKFRYAFTRDLDDPEGLRGYWEWFESTPPPLRAQVIGPVLSRLRAFLLRDFVRRTLGAPQSSFDMCRVLDGGILLARLPKGQIGEETARLMGSFVLASAWQTATGRARLPEPDRRDSFAYIDEAHNFLNLPGSVGDMLAEARGYHFGLVLAHQNLSQMPRDTQLAISANARNKVFFSCAPEDAHQLARHTMPELDEHDLSHLDAYRAACRLVVNSRETAAFTLRTNPPRAPIGESTAVRQAAAAASGPSGNQSAIAHLAGVADPPEGDDPNPGNPTATQQDGV</sequence>
<organism evidence="5 6">
    <name type="scientific">Micromonospora rhizosphaerae</name>
    <dbReference type="NCBI Taxonomy" id="568872"/>
    <lineage>
        <taxon>Bacteria</taxon>
        <taxon>Bacillati</taxon>
        <taxon>Actinomycetota</taxon>
        <taxon>Actinomycetes</taxon>
        <taxon>Micromonosporales</taxon>
        <taxon>Micromonosporaceae</taxon>
        <taxon>Micromonospora</taxon>
    </lineage>
</organism>
<dbReference type="SUPFAM" id="SSF52540">
    <property type="entry name" value="P-loop containing nucleoside triphosphate hydrolases"/>
    <property type="match status" value="1"/>
</dbReference>
<dbReference type="EMBL" id="FMHV01000002">
    <property type="protein sequence ID" value="SCL25709.1"/>
    <property type="molecule type" value="Genomic_DNA"/>
</dbReference>
<gene>
    <name evidence="5" type="ORF">GA0070624_3161</name>
</gene>
<keyword evidence="2" id="KW-0812">Transmembrane</keyword>
<dbReference type="PANTHER" id="PTHR30121:SF6">
    <property type="entry name" value="SLR6007 PROTEIN"/>
    <property type="match status" value="1"/>
</dbReference>
<dbReference type="Pfam" id="PF01935">
    <property type="entry name" value="DUF87"/>
    <property type="match status" value="1"/>
</dbReference>
<feature type="chain" id="PRO_5008745510" evidence="3">
    <location>
        <begin position="19"/>
        <end position="862"/>
    </location>
</feature>
<protein>
    <submittedName>
        <fullName evidence="5">AAA-like domain-containing protein</fullName>
    </submittedName>
</protein>
<dbReference type="CDD" id="cd01127">
    <property type="entry name" value="TrwB_TraG_TraD_VirD4"/>
    <property type="match status" value="2"/>
</dbReference>
<dbReference type="STRING" id="568872.GA0070624_3161"/>
<name>A0A1C6S8B2_9ACTN</name>
<evidence type="ECO:0000313" key="6">
    <source>
        <dbReference type="Proteomes" id="UP000199413"/>
    </source>
</evidence>
<evidence type="ECO:0000313" key="5">
    <source>
        <dbReference type="EMBL" id="SCL25709.1"/>
    </source>
</evidence>
<proteinExistence type="predicted"/>
<evidence type="ECO:0000259" key="4">
    <source>
        <dbReference type="Pfam" id="PF01935"/>
    </source>
</evidence>
<dbReference type="AlphaFoldDB" id="A0A1C6S8B2"/>
<feature type="region of interest" description="Disordered" evidence="1">
    <location>
        <begin position="287"/>
        <end position="310"/>
    </location>
</feature>
<feature type="region of interest" description="Disordered" evidence="1">
    <location>
        <begin position="821"/>
        <end position="862"/>
    </location>
</feature>